<dbReference type="AlphaFoldDB" id="A0A4Q4J7U7"/>
<dbReference type="Pfam" id="PF10604">
    <property type="entry name" value="Polyketide_cyc2"/>
    <property type="match status" value="1"/>
</dbReference>
<organism evidence="1 2">
    <name type="scientific">Sphingobium indicum</name>
    <dbReference type="NCBI Taxonomy" id="332055"/>
    <lineage>
        <taxon>Bacteria</taxon>
        <taxon>Pseudomonadati</taxon>
        <taxon>Pseudomonadota</taxon>
        <taxon>Alphaproteobacteria</taxon>
        <taxon>Sphingomonadales</taxon>
        <taxon>Sphingomonadaceae</taxon>
        <taxon>Sphingobium</taxon>
    </lineage>
</organism>
<dbReference type="SUPFAM" id="SSF55961">
    <property type="entry name" value="Bet v1-like"/>
    <property type="match status" value="1"/>
</dbReference>
<accession>A0A4Q4J7U7</accession>
<dbReference type="EMBL" id="SEOM01000004">
    <property type="protein sequence ID" value="RYM01700.1"/>
    <property type="molecule type" value="Genomic_DNA"/>
</dbReference>
<dbReference type="Gene3D" id="3.30.530.20">
    <property type="match status" value="1"/>
</dbReference>
<name>A0A4Q4J7U7_9SPHN</name>
<dbReference type="InterPro" id="IPR023393">
    <property type="entry name" value="START-like_dom_sf"/>
</dbReference>
<sequence>MSEAIMNGDFAVIEIRATVTRRPEVVWELIGGFFDLGKWLDVECARVAGEGGIGSIRAINGAIVEPLVGATSRSYTYAQTEGPMAALHYHGTLACEPAEGGASAIVYTLVYDQSALGPDERAANRSRIEGRFGAVVEAMKRYCSLH</sequence>
<gene>
    <name evidence="1" type="ORF">EWH08_12640</name>
</gene>
<dbReference type="CDD" id="cd07821">
    <property type="entry name" value="PYR_PYL_RCAR_like"/>
    <property type="match status" value="1"/>
</dbReference>
<reference evidence="1 2" key="1">
    <citation type="submission" date="2019-02" db="EMBL/GenBank/DDBJ databases">
        <authorList>
            <person name="Feng G."/>
        </authorList>
    </citation>
    <scope>NUCLEOTIDE SEQUENCE [LARGE SCALE GENOMIC DNA]</scope>
    <source>
        <strain evidence="1 2">DSM 26779</strain>
    </source>
</reference>
<protein>
    <submittedName>
        <fullName evidence="1">SRPBCC family protein</fullName>
    </submittedName>
</protein>
<dbReference type="Proteomes" id="UP000292734">
    <property type="component" value="Unassembled WGS sequence"/>
</dbReference>
<comment type="caution">
    <text evidence="1">The sequence shown here is derived from an EMBL/GenBank/DDBJ whole genome shotgun (WGS) entry which is preliminary data.</text>
</comment>
<dbReference type="InterPro" id="IPR019587">
    <property type="entry name" value="Polyketide_cyclase/dehydratase"/>
</dbReference>
<proteinExistence type="predicted"/>
<evidence type="ECO:0000313" key="1">
    <source>
        <dbReference type="EMBL" id="RYM01700.1"/>
    </source>
</evidence>
<evidence type="ECO:0000313" key="2">
    <source>
        <dbReference type="Proteomes" id="UP000292734"/>
    </source>
</evidence>